<reference evidence="1 4" key="2">
    <citation type="submission" date="2020-07" db="EMBL/GenBank/DDBJ databases">
        <title>The draft genome sequence of Maribacter polysiphoniae KCTC 22021.</title>
        <authorList>
            <person name="Mu L."/>
        </authorList>
    </citation>
    <scope>NUCLEOTIDE SEQUENCE [LARGE SCALE GENOMIC DNA]</scope>
    <source>
        <strain evidence="1 4">KCTC 22021</strain>
    </source>
</reference>
<dbReference type="RefSeq" id="WP_109653392.1">
    <property type="nucleotide sequence ID" value="NZ_JACWLN010000008.1"/>
</dbReference>
<dbReference type="AlphaFoldDB" id="A0A316DUW6"/>
<keyword evidence="4" id="KW-1185">Reference proteome</keyword>
<dbReference type="SUPFAM" id="SSF82784">
    <property type="entry name" value="OsmC-like"/>
    <property type="match status" value="1"/>
</dbReference>
<evidence type="ECO:0000313" key="4">
    <source>
        <dbReference type="Proteomes" id="UP000651837"/>
    </source>
</evidence>
<evidence type="ECO:0000313" key="2">
    <source>
        <dbReference type="EMBL" id="PWK21745.1"/>
    </source>
</evidence>
<reference evidence="2 3" key="1">
    <citation type="submission" date="2018-05" db="EMBL/GenBank/DDBJ databases">
        <title>Genomic Encyclopedia of Archaeal and Bacterial Type Strains, Phase II (KMG-II): from individual species to whole genera.</title>
        <authorList>
            <person name="Goeker M."/>
        </authorList>
    </citation>
    <scope>NUCLEOTIDE SEQUENCE [LARGE SCALE GENOMIC DNA]</scope>
    <source>
        <strain evidence="2 3">DSM 23514</strain>
    </source>
</reference>
<dbReference type="InterPro" id="IPR036102">
    <property type="entry name" value="OsmC/Ohrsf"/>
</dbReference>
<protein>
    <submittedName>
        <fullName evidence="1">OsmC family protein</fullName>
    </submittedName>
    <submittedName>
        <fullName evidence="2">OsmC-like protein</fullName>
    </submittedName>
</protein>
<dbReference type="Proteomes" id="UP000245667">
    <property type="component" value="Unassembled WGS sequence"/>
</dbReference>
<name>A0A316DUW6_9FLAO</name>
<sequence length="143" mass="15946">MHKVKIRAIQENYLAWDIYTDDSHGFKGVDKAPTSSDLFTAGTSLCLMSQLTGWSEFYKHQGIEFDDFRVEHQFNYQVDNYMTPSAVGHVDGVTTRILIKSGNSGKVMGDYARHALRTCFAVEAVTGATTTEIGVYQNGKPIK</sequence>
<comment type="caution">
    <text evidence="2">The sequence shown here is derived from an EMBL/GenBank/DDBJ whole genome shotgun (WGS) entry which is preliminary data.</text>
</comment>
<evidence type="ECO:0000313" key="1">
    <source>
        <dbReference type="EMBL" id="MBD1262055.1"/>
    </source>
</evidence>
<gene>
    <name evidence="1" type="ORF">HZY62_15745</name>
    <name evidence="2" type="ORF">LX92_03525</name>
</gene>
<organism evidence="2 3">
    <name type="scientific">Maribacter polysiphoniae</name>
    <dbReference type="NCBI Taxonomy" id="429344"/>
    <lineage>
        <taxon>Bacteria</taxon>
        <taxon>Pseudomonadati</taxon>
        <taxon>Bacteroidota</taxon>
        <taxon>Flavobacteriia</taxon>
        <taxon>Flavobacteriales</taxon>
        <taxon>Flavobacteriaceae</taxon>
        <taxon>Maribacter</taxon>
    </lineage>
</organism>
<proteinExistence type="predicted"/>
<dbReference type="InterPro" id="IPR015946">
    <property type="entry name" value="KH_dom-like_a/b"/>
</dbReference>
<evidence type="ECO:0000313" key="3">
    <source>
        <dbReference type="Proteomes" id="UP000245667"/>
    </source>
</evidence>
<dbReference type="Gene3D" id="3.30.300.20">
    <property type="match status" value="1"/>
</dbReference>
<accession>A0A316DUW6</accession>
<dbReference type="EMBL" id="QGGQ01000010">
    <property type="protein sequence ID" value="PWK21745.1"/>
    <property type="molecule type" value="Genomic_DNA"/>
</dbReference>
<dbReference type="Proteomes" id="UP000651837">
    <property type="component" value="Unassembled WGS sequence"/>
</dbReference>
<dbReference type="EMBL" id="JACWLN010000008">
    <property type="protein sequence ID" value="MBD1262055.1"/>
    <property type="molecule type" value="Genomic_DNA"/>
</dbReference>